<feature type="region of interest" description="Disordered" evidence="1">
    <location>
        <begin position="259"/>
        <end position="296"/>
    </location>
</feature>
<dbReference type="EMBL" id="AP014704">
    <property type="protein sequence ID" value="BAR47241.1"/>
    <property type="molecule type" value="Genomic_DNA"/>
</dbReference>
<dbReference type="AlphaFoldDB" id="A0A1Y0ZC94"/>
<dbReference type="KEGG" id="maqu:Maq22A_c28675"/>
<evidence type="ECO:0000256" key="1">
    <source>
        <dbReference type="SAM" id="MobiDB-lite"/>
    </source>
</evidence>
<sequence length="296" mass="31958">MSTAPNGLLRNCRRVTVTPVGSRFLAGVEGLEPPTPGFGDRCSDQLSYTPAAPRRARSLAGSSARMQAECRAIRRESSRAEGSLRDRDWPIERAGVRLGGRRINHLQRNRPTEVLYSIVFCRVRALDWDGRCGHETLACTGRPRGGQGTGGVTWQPSPSARSGPVIDDAASRRPWTSLRRPNVTFGAQCRRSLPAGAAGVAPLVADRADDRRDFVPVRSDRGAPSGEQPPGLVPSSCISPRRPGRRTVAMQKTSIDIPRAGISAGEIIRPAGGRKPRCSGDSPRPHTRVHVDCGIR</sequence>
<feature type="region of interest" description="Disordered" evidence="1">
    <location>
        <begin position="211"/>
        <end position="247"/>
    </location>
</feature>
<protein>
    <submittedName>
        <fullName evidence="2">Uncharacterized protein</fullName>
    </submittedName>
</protein>
<reference evidence="3" key="2">
    <citation type="submission" date="2015-01" db="EMBL/GenBank/DDBJ databases">
        <title>Complete genome sequence of Methylobacterium aquaticum strain 22A.</title>
        <authorList>
            <person name="Tani A."/>
            <person name="Ogura Y."/>
            <person name="Hayashi T."/>
        </authorList>
    </citation>
    <scope>NUCLEOTIDE SEQUENCE [LARGE SCALE GENOMIC DNA]</scope>
    <source>
        <strain evidence="3">MA-22A</strain>
    </source>
</reference>
<gene>
    <name evidence="2" type="ORF">Maq22A_c28675</name>
</gene>
<name>A0A1Y0ZC94_9HYPH</name>
<proteinExistence type="predicted"/>
<organism evidence="2 3">
    <name type="scientific">Methylobacterium aquaticum</name>
    <dbReference type="NCBI Taxonomy" id="270351"/>
    <lineage>
        <taxon>Bacteria</taxon>
        <taxon>Pseudomonadati</taxon>
        <taxon>Pseudomonadota</taxon>
        <taxon>Alphaproteobacteria</taxon>
        <taxon>Hyphomicrobiales</taxon>
        <taxon>Methylobacteriaceae</taxon>
        <taxon>Methylobacterium</taxon>
    </lineage>
</organism>
<dbReference type="Proteomes" id="UP000061432">
    <property type="component" value="Chromosome"/>
</dbReference>
<feature type="region of interest" description="Disordered" evidence="1">
    <location>
        <begin position="144"/>
        <end position="169"/>
    </location>
</feature>
<evidence type="ECO:0000313" key="2">
    <source>
        <dbReference type="EMBL" id="BAR47241.1"/>
    </source>
</evidence>
<reference evidence="2 3" key="1">
    <citation type="journal article" date="2015" name="Genome Announc.">
        <title>Complete Genome Sequence of Methylobacterium aquaticum Strain 22A, Isolated from Racomitrium japonicum Moss.</title>
        <authorList>
            <person name="Tani A."/>
            <person name="Ogura Y."/>
            <person name="Hayashi T."/>
            <person name="Kimbara K."/>
        </authorList>
    </citation>
    <scope>NUCLEOTIDE SEQUENCE [LARGE SCALE GENOMIC DNA]</scope>
    <source>
        <strain evidence="2 3">MA-22A</strain>
    </source>
</reference>
<dbReference type="STRING" id="270351.Maq22A_c28675"/>
<accession>A0A1Y0ZC94</accession>
<feature type="compositionally biased region" description="Basic and acidic residues" evidence="1">
    <location>
        <begin position="211"/>
        <end position="221"/>
    </location>
</feature>
<evidence type="ECO:0000313" key="3">
    <source>
        <dbReference type="Proteomes" id="UP000061432"/>
    </source>
</evidence>
<dbReference type="AntiFam" id="ANF00014">
    <property type="entry name" value="tRNA translation"/>
</dbReference>